<dbReference type="InterPro" id="IPR013094">
    <property type="entry name" value="AB_hydrolase_3"/>
</dbReference>
<dbReference type="EMBL" id="JAVDQH010000001">
    <property type="protein sequence ID" value="MDR6242303.1"/>
    <property type="molecule type" value="Genomic_DNA"/>
</dbReference>
<dbReference type="RefSeq" id="WP_188774774.1">
    <property type="nucleotide sequence ID" value="NZ_BMMB01000003.1"/>
</dbReference>
<gene>
    <name evidence="5" type="ORF">JOC58_000187</name>
</gene>
<dbReference type="Proteomes" id="UP001185028">
    <property type="component" value="Unassembled WGS sequence"/>
</dbReference>
<protein>
    <submittedName>
        <fullName evidence="5">Acetyl esterase</fullName>
        <ecNumber evidence="5">3.1.1.-</ecNumber>
    </submittedName>
</protein>
<organism evidence="5 6">
    <name type="scientific">Paenibacillus hunanensis</name>
    <dbReference type="NCBI Taxonomy" id="539262"/>
    <lineage>
        <taxon>Bacteria</taxon>
        <taxon>Bacillati</taxon>
        <taxon>Bacillota</taxon>
        <taxon>Bacilli</taxon>
        <taxon>Bacillales</taxon>
        <taxon>Paenibacillaceae</taxon>
        <taxon>Paenibacillus</taxon>
    </lineage>
</organism>
<reference evidence="5 6" key="1">
    <citation type="submission" date="2023-07" db="EMBL/GenBank/DDBJ databases">
        <title>Genomic Encyclopedia of Type Strains, Phase IV (KMG-IV): sequencing the most valuable type-strain genomes for metagenomic binning, comparative biology and taxonomic classification.</title>
        <authorList>
            <person name="Goeker M."/>
        </authorList>
    </citation>
    <scope>NUCLEOTIDE SEQUENCE [LARGE SCALE GENOMIC DNA]</scope>
    <source>
        <strain evidence="5 6">DSM 22170</strain>
    </source>
</reference>
<sequence>MALDPEVQEMVDNFNRLQIPPIHKIHPKMIRIIEARMARKQVTQPTSLYEVKKEKIKLPHRKIKLRIYKPVANEAGTPQPAIVFYHGGGWVIGSLDSHDELCRRIAVGSGCCVIAVDYRLAPEHPFPAAMQDAYDAFHYITEHAEQWELDASRIAVAGDSAGGNLATVVCLAAKDHGTTMPAAQLLFYPSTGKGEGTLSYEENGQGYILTAEIMSWFEKSYFKGEENATEPYASPLLANDLTGMPPALIITAQYDPLRDQGAQYAERLKESGNEVHYECYDGMIHGFVSQLQLPRSAEAVRKASEQIGDWLKGKE</sequence>
<keyword evidence="6" id="KW-1185">Reference proteome</keyword>
<dbReference type="PANTHER" id="PTHR48081">
    <property type="entry name" value="AB HYDROLASE SUPERFAMILY PROTEIN C4A8.06C"/>
    <property type="match status" value="1"/>
</dbReference>
<evidence type="ECO:0000313" key="6">
    <source>
        <dbReference type="Proteomes" id="UP001185028"/>
    </source>
</evidence>
<dbReference type="InterPro" id="IPR029058">
    <property type="entry name" value="AB_hydrolase_fold"/>
</dbReference>
<comment type="similarity">
    <text evidence="1">Belongs to the 'GDXG' lipolytic enzyme family.</text>
</comment>
<evidence type="ECO:0000259" key="4">
    <source>
        <dbReference type="Pfam" id="PF07859"/>
    </source>
</evidence>
<dbReference type="PANTHER" id="PTHR48081:SF8">
    <property type="entry name" value="ALPHA_BETA HYDROLASE FOLD-3 DOMAIN-CONTAINING PROTEIN-RELATED"/>
    <property type="match status" value="1"/>
</dbReference>
<dbReference type="Pfam" id="PF07859">
    <property type="entry name" value="Abhydrolase_3"/>
    <property type="match status" value="1"/>
</dbReference>
<dbReference type="SUPFAM" id="SSF53474">
    <property type="entry name" value="alpha/beta-Hydrolases"/>
    <property type="match status" value="1"/>
</dbReference>
<dbReference type="Gene3D" id="3.40.50.1820">
    <property type="entry name" value="alpha/beta hydrolase"/>
    <property type="match status" value="1"/>
</dbReference>
<dbReference type="InterPro" id="IPR050300">
    <property type="entry name" value="GDXG_lipolytic_enzyme"/>
</dbReference>
<evidence type="ECO:0000256" key="1">
    <source>
        <dbReference type="ARBA" id="ARBA00010515"/>
    </source>
</evidence>
<evidence type="ECO:0000256" key="3">
    <source>
        <dbReference type="PROSITE-ProRule" id="PRU10038"/>
    </source>
</evidence>
<dbReference type="InterPro" id="IPR033140">
    <property type="entry name" value="Lipase_GDXG_put_SER_AS"/>
</dbReference>
<evidence type="ECO:0000313" key="5">
    <source>
        <dbReference type="EMBL" id="MDR6242303.1"/>
    </source>
</evidence>
<name>A0ABU1IVQ9_9BACL</name>
<evidence type="ECO:0000256" key="2">
    <source>
        <dbReference type="ARBA" id="ARBA00022801"/>
    </source>
</evidence>
<accession>A0ABU1IVQ9</accession>
<proteinExistence type="inferred from homology"/>
<feature type="domain" description="Alpha/beta hydrolase fold-3" evidence="4">
    <location>
        <begin position="82"/>
        <end position="288"/>
    </location>
</feature>
<dbReference type="EC" id="3.1.1.-" evidence="5"/>
<feature type="active site" evidence="3">
    <location>
        <position position="160"/>
    </location>
</feature>
<keyword evidence="2 5" id="KW-0378">Hydrolase</keyword>
<dbReference type="PROSITE" id="PS01174">
    <property type="entry name" value="LIPASE_GDXG_SER"/>
    <property type="match status" value="1"/>
</dbReference>
<dbReference type="GO" id="GO:0016787">
    <property type="term" value="F:hydrolase activity"/>
    <property type="evidence" value="ECO:0007669"/>
    <property type="project" value="UniProtKB-KW"/>
</dbReference>
<comment type="caution">
    <text evidence="5">The sequence shown here is derived from an EMBL/GenBank/DDBJ whole genome shotgun (WGS) entry which is preliminary data.</text>
</comment>